<dbReference type="InterPro" id="IPR025558">
    <property type="entry name" value="DUF4283"/>
</dbReference>
<reference evidence="2" key="1">
    <citation type="submission" date="2022-08" db="EMBL/GenBank/DDBJ databases">
        <authorList>
            <person name="Gutierrez-Valencia J."/>
        </authorList>
    </citation>
    <scope>NUCLEOTIDE SEQUENCE</scope>
</reference>
<dbReference type="EMBL" id="CAMGYJ010000005">
    <property type="protein sequence ID" value="CAI0424802.1"/>
    <property type="molecule type" value="Genomic_DNA"/>
</dbReference>
<proteinExistence type="predicted"/>
<gene>
    <name evidence="2" type="ORF">LITE_LOCUS20067</name>
</gene>
<name>A0AAV0KSY0_9ROSI</name>
<feature type="domain" description="DUF4283" evidence="1">
    <location>
        <begin position="34"/>
        <end position="115"/>
    </location>
</feature>
<dbReference type="Proteomes" id="UP001154282">
    <property type="component" value="Unassembled WGS sequence"/>
</dbReference>
<protein>
    <recommendedName>
        <fullName evidence="1">DUF4283 domain-containing protein</fullName>
    </recommendedName>
</protein>
<dbReference type="Pfam" id="PF14111">
    <property type="entry name" value="DUF4283"/>
    <property type="match status" value="1"/>
</dbReference>
<dbReference type="AlphaFoldDB" id="A0AAV0KSY0"/>
<dbReference type="InterPro" id="IPR040256">
    <property type="entry name" value="At4g02000-like"/>
</dbReference>
<comment type="caution">
    <text evidence="2">The sequence shown here is derived from an EMBL/GenBank/DDBJ whole genome shotgun (WGS) entry which is preliminary data.</text>
</comment>
<keyword evidence="3" id="KW-1185">Reference proteome</keyword>
<evidence type="ECO:0000313" key="2">
    <source>
        <dbReference type="EMBL" id="CAI0424802.1"/>
    </source>
</evidence>
<evidence type="ECO:0000313" key="3">
    <source>
        <dbReference type="Proteomes" id="UP001154282"/>
    </source>
</evidence>
<accession>A0AAV0KSY0</accession>
<dbReference type="PANTHER" id="PTHR31286:SF99">
    <property type="entry name" value="DUF4283 DOMAIN-CONTAINING PROTEIN"/>
    <property type="match status" value="1"/>
</dbReference>
<sequence>MREEDSDDVIPEDDDPRCPTIPFTSREKLGYRRKWRSALIVKVLEQSFPFPVISRRLEALWEKVGFLQISSLSYGYYVVRFTNQIDYEQASVGGPWLIGQHYITVRPWRRGFNPKLAEVVSTMVWAQLPELPVEFVNKEAVESIGARIGRPVLVDRATMIGDRGHYVLH</sequence>
<organism evidence="2 3">
    <name type="scientific">Linum tenue</name>
    <dbReference type="NCBI Taxonomy" id="586396"/>
    <lineage>
        <taxon>Eukaryota</taxon>
        <taxon>Viridiplantae</taxon>
        <taxon>Streptophyta</taxon>
        <taxon>Embryophyta</taxon>
        <taxon>Tracheophyta</taxon>
        <taxon>Spermatophyta</taxon>
        <taxon>Magnoliopsida</taxon>
        <taxon>eudicotyledons</taxon>
        <taxon>Gunneridae</taxon>
        <taxon>Pentapetalae</taxon>
        <taxon>rosids</taxon>
        <taxon>fabids</taxon>
        <taxon>Malpighiales</taxon>
        <taxon>Linaceae</taxon>
        <taxon>Linum</taxon>
    </lineage>
</organism>
<evidence type="ECO:0000259" key="1">
    <source>
        <dbReference type="Pfam" id="PF14111"/>
    </source>
</evidence>
<dbReference type="PANTHER" id="PTHR31286">
    <property type="entry name" value="GLYCINE-RICH CELL WALL STRUCTURAL PROTEIN 1.8-LIKE"/>
    <property type="match status" value="1"/>
</dbReference>